<evidence type="ECO:0000313" key="4">
    <source>
        <dbReference type="Proteomes" id="UP000067626"/>
    </source>
</evidence>
<feature type="compositionally biased region" description="Pro residues" evidence="1">
    <location>
        <begin position="55"/>
        <end position="65"/>
    </location>
</feature>
<feature type="compositionally biased region" description="Low complexity" evidence="1">
    <location>
        <begin position="43"/>
        <end position="54"/>
    </location>
</feature>
<gene>
    <name evidence="3" type="ORF">CMC5_081140</name>
</gene>
<dbReference type="EMBL" id="CP012159">
    <property type="protein sequence ID" value="AKT43877.1"/>
    <property type="molecule type" value="Genomic_DNA"/>
</dbReference>
<feature type="transmembrane region" description="Helical" evidence="2">
    <location>
        <begin position="20"/>
        <end position="37"/>
    </location>
</feature>
<name>A0A0K1ET98_CHOCO</name>
<dbReference type="KEGG" id="ccro:CMC5_081140"/>
<sequence>MPGSSSPSEASETGAVRQPAYWLVFFALPAVFAFAGIRSMAADASDAGEDGSSPLPSPELLPPLESPRSEALPHRSAARAPSELVPHAGAKEAAPAQDEELLCAWPARDAAGEATPAPSLVPSPIAPFPAASAAPSSARVAPRSSGTMVAPRAPLPEPLLALQSDPDPPDCEPTPLTPFELAEVLREGHIRHFGKAPQADRWACAWAHCAFEQNRGGAIYGNNLGHLTLPSPPPGAPARSPGRVCVRRMSERLVKRPDRWARVDMQFRVFESPAEGAEAYWRLLANSYYSVLARCDVADPRGAAQRLAEIGYFTGPEQPYIEGMARLFLRARATLIPQVMAKSPLPATEPTSGR</sequence>
<reference evidence="3 4" key="1">
    <citation type="submission" date="2015-07" db="EMBL/GenBank/DDBJ databases">
        <title>Genome analysis of myxobacterium Chondromyces crocatus Cm c5 reveals a high potential for natural compound synthesis and the genetic basis for the loss of fruiting body formation.</title>
        <authorList>
            <person name="Zaburannyi N."/>
            <person name="Bunk B."/>
            <person name="Maier J."/>
            <person name="Overmann J."/>
            <person name="Mueller R."/>
        </authorList>
    </citation>
    <scope>NUCLEOTIDE SEQUENCE [LARGE SCALE GENOMIC DNA]</scope>
    <source>
        <strain evidence="3 4">Cm c5</strain>
    </source>
</reference>
<proteinExistence type="predicted"/>
<keyword evidence="2" id="KW-0812">Transmembrane</keyword>
<keyword evidence="2" id="KW-1133">Transmembrane helix</keyword>
<dbReference type="STRING" id="52.CMC5_081140"/>
<dbReference type="Proteomes" id="UP000067626">
    <property type="component" value="Chromosome"/>
</dbReference>
<accession>A0A0K1ET98</accession>
<evidence type="ECO:0000313" key="3">
    <source>
        <dbReference type="EMBL" id="AKT43877.1"/>
    </source>
</evidence>
<evidence type="ECO:0000256" key="1">
    <source>
        <dbReference type="SAM" id="MobiDB-lite"/>
    </source>
</evidence>
<evidence type="ECO:0000256" key="2">
    <source>
        <dbReference type="SAM" id="Phobius"/>
    </source>
</evidence>
<protein>
    <submittedName>
        <fullName evidence="3">Uncharacterized protein</fullName>
    </submittedName>
</protein>
<feature type="region of interest" description="Disordered" evidence="1">
    <location>
        <begin position="43"/>
        <end position="97"/>
    </location>
</feature>
<keyword evidence="2" id="KW-0472">Membrane</keyword>
<dbReference type="AlphaFoldDB" id="A0A0K1ET98"/>
<keyword evidence="4" id="KW-1185">Reference proteome</keyword>
<organism evidence="3 4">
    <name type="scientific">Chondromyces crocatus</name>
    <dbReference type="NCBI Taxonomy" id="52"/>
    <lineage>
        <taxon>Bacteria</taxon>
        <taxon>Pseudomonadati</taxon>
        <taxon>Myxococcota</taxon>
        <taxon>Polyangia</taxon>
        <taxon>Polyangiales</taxon>
        <taxon>Polyangiaceae</taxon>
        <taxon>Chondromyces</taxon>
    </lineage>
</organism>